<gene>
    <name evidence="1" type="ORF">SNEC2469_LOCUS2339</name>
</gene>
<dbReference type="OrthoDB" id="417991at2759"/>
<sequence>MRRPNVCFKTRDIASTEVRVFNLREGWARKVAILGPSFSLERENFQSTIDKLNVRLRSRTALAWLDAALDPGKELSPEDVETATADISALCHVGITGKSCEARAWLDRLVNDPALGIAKCELAIAVVKAMIPDAEEMPRLSKTLTGLKIEQHVSSGPDHDVQSLTGLIRAWDDLQAASYKDVEQAVAKARDCVRKSSHDAFRMQLAGSRQAFEDLRLRAGGTESGRNWKADLANGTSWDALCTLANQTVLKERPFYKVLDKYFVSFQKSFAELQEALSWPDLPTEAQEARDLLAQGPATLQLARVTGSEIYFLETILLVRPDKQRSRLKKRKESLKEFNVPAKQVHKLIWQKVNEILGEE</sequence>
<evidence type="ECO:0000313" key="2">
    <source>
        <dbReference type="Proteomes" id="UP000601435"/>
    </source>
</evidence>
<dbReference type="Proteomes" id="UP000601435">
    <property type="component" value="Unassembled WGS sequence"/>
</dbReference>
<dbReference type="EMBL" id="CAJNJA010006677">
    <property type="protein sequence ID" value="CAE7213870.1"/>
    <property type="molecule type" value="Genomic_DNA"/>
</dbReference>
<reference evidence="1" key="1">
    <citation type="submission" date="2021-02" db="EMBL/GenBank/DDBJ databases">
        <authorList>
            <person name="Dougan E. K."/>
            <person name="Rhodes N."/>
            <person name="Thang M."/>
            <person name="Chan C."/>
        </authorList>
    </citation>
    <scope>NUCLEOTIDE SEQUENCE</scope>
</reference>
<proteinExistence type="predicted"/>
<dbReference type="AlphaFoldDB" id="A0A812K1R1"/>
<accession>A0A812K1R1</accession>
<evidence type="ECO:0000313" key="1">
    <source>
        <dbReference type="EMBL" id="CAE7213870.1"/>
    </source>
</evidence>
<organism evidence="1 2">
    <name type="scientific">Symbiodinium necroappetens</name>
    <dbReference type="NCBI Taxonomy" id="1628268"/>
    <lineage>
        <taxon>Eukaryota</taxon>
        <taxon>Sar</taxon>
        <taxon>Alveolata</taxon>
        <taxon>Dinophyceae</taxon>
        <taxon>Suessiales</taxon>
        <taxon>Symbiodiniaceae</taxon>
        <taxon>Symbiodinium</taxon>
    </lineage>
</organism>
<name>A0A812K1R1_9DINO</name>
<keyword evidence="2" id="KW-1185">Reference proteome</keyword>
<protein>
    <submittedName>
        <fullName evidence="1">Uncharacterized protein</fullName>
    </submittedName>
</protein>
<comment type="caution">
    <text evidence="1">The sequence shown here is derived from an EMBL/GenBank/DDBJ whole genome shotgun (WGS) entry which is preliminary data.</text>
</comment>